<dbReference type="SUPFAM" id="SSF55785">
    <property type="entry name" value="PYP-like sensor domain (PAS domain)"/>
    <property type="match status" value="1"/>
</dbReference>
<dbReference type="InterPro" id="IPR035965">
    <property type="entry name" value="PAS-like_dom_sf"/>
</dbReference>
<accession>A0A9Q0LD33</accession>
<dbReference type="EMBL" id="JAPDFW010000093">
    <property type="protein sequence ID" value="KAJ5070657.1"/>
    <property type="molecule type" value="Genomic_DNA"/>
</dbReference>
<dbReference type="AlphaFoldDB" id="A0A9Q0LD33"/>
<dbReference type="Gene3D" id="3.30.450.20">
    <property type="entry name" value="PAS domain"/>
    <property type="match status" value="1"/>
</dbReference>
<dbReference type="Proteomes" id="UP001149090">
    <property type="component" value="Unassembled WGS sequence"/>
</dbReference>
<evidence type="ECO:0000256" key="2">
    <source>
        <dbReference type="SAM" id="MobiDB-lite"/>
    </source>
</evidence>
<feature type="region of interest" description="Disordered" evidence="2">
    <location>
        <begin position="156"/>
        <end position="184"/>
    </location>
</feature>
<evidence type="ECO:0000256" key="1">
    <source>
        <dbReference type="SAM" id="Coils"/>
    </source>
</evidence>
<organism evidence="3 4">
    <name type="scientific">Anaeramoeba ignava</name>
    <name type="common">Anaerobic marine amoeba</name>
    <dbReference type="NCBI Taxonomy" id="1746090"/>
    <lineage>
        <taxon>Eukaryota</taxon>
        <taxon>Metamonada</taxon>
        <taxon>Anaeramoebidae</taxon>
        <taxon>Anaeramoeba</taxon>
    </lineage>
</organism>
<evidence type="ECO:0000313" key="4">
    <source>
        <dbReference type="Proteomes" id="UP001149090"/>
    </source>
</evidence>
<feature type="compositionally biased region" description="Polar residues" evidence="2">
    <location>
        <begin position="166"/>
        <end position="184"/>
    </location>
</feature>
<feature type="coiled-coil region" evidence="1">
    <location>
        <begin position="190"/>
        <end position="301"/>
    </location>
</feature>
<protein>
    <submittedName>
        <fullName evidence="3">A-type inclusion protein</fullName>
    </submittedName>
</protein>
<comment type="caution">
    <text evidence="3">The sequence shown here is derived from an EMBL/GenBank/DDBJ whole genome shotgun (WGS) entry which is preliminary data.</text>
</comment>
<evidence type="ECO:0000313" key="3">
    <source>
        <dbReference type="EMBL" id="KAJ5070657.1"/>
    </source>
</evidence>
<name>A0A9Q0LD33_ANAIG</name>
<keyword evidence="4" id="KW-1185">Reference proteome</keyword>
<reference evidence="3" key="1">
    <citation type="submission" date="2022-10" db="EMBL/GenBank/DDBJ databases">
        <title>Novel sulphate-reducing endosymbionts in the free-living metamonad Anaeramoeba.</title>
        <authorList>
            <person name="Jerlstrom-Hultqvist J."/>
            <person name="Cepicka I."/>
            <person name="Gallot-Lavallee L."/>
            <person name="Salas-Leiva D."/>
            <person name="Curtis B.A."/>
            <person name="Zahonova K."/>
            <person name="Pipaliya S."/>
            <person name="Dacks J."/>
            <person name="Roger A.J."/>
        </authorList>
    </citation>
    <scope>NUCLEOTIDE SEQUENCE</scope>
    <source>
        <strain evidence="3">BMAN</strain>
    </source>
</reference>
<sequence length="302" mass="34888">MGNANNIKHKITKASIKKYRKKIYSSQDAIAVVSPEKGYIEANDAAVKLFEASSKEELFKHRPDTLSPQFQAHLGKSSHEVMMEVVQKAFQSEDGYADLIFEHISLKGNHFFAHVWITPINLGGQVAAQGVIKKVPNPNSAEKKIESTTDVDTSLLKPKFDDESSDTLFDSQSETNLKSEKQTSNGVWTKDNLDKEIQRLDKELEKGMKEKTRLERIKFKVLEKQLNEKIQENTQLKNEILVIQQILDEMKKSNNENETESQFQDKIERIKEKKKKYKTEVERLTNRLKMVEFEKENLKKLM</sequence>
<proteinExistence type="predicted"/>
<keyword evidence="1" id="KW-0175">Coiled coil</keyword>
<gene>
    <name evidence="3" type="ORF">M0811_10727</name>
</gene>